<keyword evidence="4" id="KW-0408">Iron</keyword>
<evidence type="ECO:0000259" key="5">
    <source>
        <dbReference type="PROSITE" id="PS60001"/>
    </source>
</evidence>
<reference evidence="6 7" key="1">
    <citation type="submission" date="2018-06" db="EMBL/GenBank/DDBJ databases">
        <authorList>
            <consortium name="Pathogen Informatics"/>
            <person name="Doyle S."/>
        </authorList>
    </citation>
    <scope>NUCLEOTIDE SEQUENCE [LARGE SCALE GENOMIC DNA]</scope>
    <source>
        <strain evidence="6 7">NCTC11807</strain>
    </source>
</reference>
<keyword evidence="3 6" id="KW-0560">Oxidoreductase</keyword>
<keyword evidence="2" id="KW-0479">Metal-binding</keyword>
<evidence type="ECO:0000256" key="3">
    <source>
        <dbReference type="ARBA" id="ARBA00023002"/>
    </source>
</evidence>
<gene>
    <name evidence="6" type="primary">nos_2</name>
    <name evidence="6" type="ORF">NCTC11807_01095</name>
</gene>
<dbReference type="EC" id="1.-.-.-" evidence="6"/>
<organism evidence="6 7">
    <name type="scientific">Staphylococcus saccharolyticus</name>
    <dbReference type="NCBI Taxonomy" id="33028"/>
    <lineage>
        <taxon>Bacteria</taxon>
        <taxon>Bacillati</taxon>
        <taxon>Bacillota</taxon>
        <taxon>Bacilli</taxon>
        <taxon>Bacillales</taxon>
        <taxon>Staphylococcaceae</taxon>
        <taxon>Staphylococcus</taxon>
    </lineage>
</organism>
<accession>A0A380H191</accession>
<protein>
    <submittedName>
        <fullName evidence="6">Nitric-oxide synthase-like protein</fullName>
        <ecNumber evidence="6">1.-.-.-</ecNumber>
    </submittedName>
</protein>
<evidence type="ECO:0000256" key="4">
    <source>
        <dbReference type="ARBA" id="ARBA00023004"/>
    </source>
</evidence>
<dbReference type="InterPro" id="IPR004030">
    <property type="entry name" value="NOS_N"/>
</dbReference>
<evidence type="ECO:0000256" key="2">
    <source>
        <dbReference type="ARBA" id="ARBA00022723"/>
    </source>
</evidence>
<evidence type="ECO:0000313" key="7">
    <source>
        <dbReference type="Proteomes" id="UP000255425"/>
    </source>
</evidence>
<dbReference type="AlphaFoldDB" id="A0A380H191"/>
<name>A0A380H191_9STAP</name>
<sequence>MLLEKATSFIKTMYTELNYDKSIIEKRLSEIENEINLTGSYTHTYEELSYGAKMAWRNSNRCIGRLFWDSLNVKDARNIENVNDFIDTLHQHITEATNGDKIKPYITIFSPTHAPKIYNNQIIRYAGYEHADDPSEKEITRLAEHLGWQGKAKVLILMFYHLFIKCLRTL</sequence>
<dbReference type="InterPro" id="IPR044943">
    <property type="entry name" value="NOS_dom_1"/>
</dbReference>
<evidence type="ECO:0000256" key="1">
    <source>
        <dbReference type="ARBA" id="ARBA00022617"/>
    </source>
</evidence>
<dbReference type="InterPro" id="IPR036119">
    <property type="entry name" value="NOS_N_sf"/>
</dbReference>
<dbReference type="EMBL" id="UHDZ01000001">
    <property type="protein sequence ID" value="SUM70209.1"/>
    <property type="molecule type" value="Genomic_DNA"/>
</dbReference>
<dbReference type="InterPro" id="IPR050607">
    <property type="entry name" value="NOS"/>
</dbReference>
<keyword evidence="1" id="KW-0349">Heme</keyword>
<keyword evidence="7" id="KW-1185">Reference proteome</keyword>
<evidence type="ECO:0000313" key="6">
    <source>
        <dbReference type="EMBL" id="SUM70209.1"/>
    </source>
</evidence>
<dbReference type="PROSITE" id="PS60001">
    <property type="entry name" value="NOS"/>
    <property type="match status" value="1"/>
</dbReference>
<dbReference type="Pfam" id="PF02898">
    <property type="entry name" value="NO_synthase"/>
    <property type="match status" value="1"/>
</dbReference>
<feature type="domain" description="Nitric oxide synthase (NOS)" evidence="5">
    <location>
        <begin position="61"/>
        <end position="68"/>
    </location>
</feature>
<proteinExistence type="predicted"/>
<dbReference type="Gene3D" id="3.90.340.10">
    <property type="entry name" value="Nitric Oxide Synthase, Chain A, domain 1"/>
    <property type="match status" value="1"/>
</dbReference>
<dbReference type="GO" id="GO:0004517">
    <property type="term" value="F:nitric-oxide synthase activity"/>
    <property type="evidence" value="ECO:0007669"/>
    <property type="project" value="InterPro"/>
</dbReference>
<dbReference type="GO" id="GO:0006809">
    <property type="term" value="P:nitric oxide biosynthetic process"/>
    <property type="evidence" value="ECO:0007669"/>
    <property type="project" value="InterPro"/>
</dbReference>
<dbReference type="PANTHER" id="PTHR43410:SF1">
    <property type="entry name" value="NITRIC OXIDE SYNTHASE"/>
    <property type="match status" value="1"/>
</dbReference>
<dbReference type="PANTHER" id="PTHR43410">
    <property type="entry name" value="NITRIC OXIDE SYNTHASE OXYGENASE"/>
    <property type="match status" value="1"/>
</dbReference>
<dbReference type="SUPFAM" id="SSF56512">
    <property type="entry name" value="Nitric oxide (NO) synthase oxygenase domain"/>
    <property type="match status" value="1"/>
</dbReference>
<dbReference type="Proteomes" id="UP000255425">
    <property type="component" value="Unassembled WGS sequence"/>
</dbReference>
<dbReference type="GO" id="GO:0046872">
    <property type="term" value="F:metal ion binding"/>
    <property type="evidence" value="ECO:0007669"/>
    <property type="project" value="UniProtKB-KW"/>
</dbReference>